<proteinExistence type="predicted"/>
<name>A0ABP6X3F6_9FLAO</name>
<dbReference type="Proteomes" id="UP001500954">
    <property type="component" value="Unassembled WGS sequence"/>
</dbReference>
<gene>
    <name evidence="1" type="ORF">GCM10022395_09470</name>
</gene>
<evidence type="ECO:0000313" key="1">
    <source>
        <dbReference type="EMBL" id="GAA3560881.1"/>
    </source>
</evidence>
<protein>
    <recommendedName>
        <fullName evidence="3">Secreted protein</fullName>
    </recommendedName>
</protein>
<accession>A0ABP6X3F6</accession>
<sequence length="109" mass="12442">MKKIIKNLGIAFFTLSLFFYSNFDNKSNQSRDFSLSSLLTFNSAKAEEICYYNCDPTPDGSIEAPYTEMCPVWLDYAGEPIFYGNWPTTGIDCDWTMDPSYTCSPYDPC</sequence>
<evidence type="ECO:0008006" key="3">
    <source>
        <dbReference type="Google" id="ProtNLM"/>
    </source>
</evidence>
<keyword evidence="2" id="KW-1185">Reference proteome</keyword>
<organism evidence="1 2">
    <name type="scientific">Snuella lapsa</name>
    <dbReference type="NCBI Taxonomy" id="870481"/>
    <lineage>
        <taxon>Bacteria</taxon>
        <taxon>Pseudomonadati</taxon>
        <taxon>Bacteroidota</taxon>
        <taxon>Flavobacteriia</taxon>
        <taxon>Flavobacteriales</taxon>
        <taxon>Flavobacteriaceae</taxon>
        <taxon>Snuella</taxon>
    </lineage>
</organism>
<dbReference type="RefSeq" id="WP_345004692.1">
    <property type="nucleotide sequence ID" value="NZ_BAABCY010000031.1"/>
</dbReference>
<comment type="caution">
    <text evidence="1">The sequence shown here is derived from an EMBL/GenBank/DDBJ whole genome shotgun (WGS) entry which is preliminary data.</text>
</comment>
<dbReference type="EMBL" id="BAABCY010000031">
    <property type="protein sequence ID" value="GAA3560881.1"/>
    <property type="molecule type" value="Genomic_DNA"/>
</dbReference>
<reference evidence="2" key="1">
    <citation type="journal article" date="2019" name="Int. J. Syst. Evol. Microbiol.">
        <title>The Global Catalogue of Microorganisms (GCM) 10K type strain sequencing project: providing services to taxonomists for standard genome sequencing and annotation.</title>
        <authorList>
            <consortium name="The Broad Institute Genomics Platform"/>
            <consortium name="The Broad Institute Genome Sequencing Center for Infectious Disease"/>
            <person name="Wu L."/>
            <person name="Ma J."/>
        </authorList>
    </citation>
    <scope>NUCLEOTIDE SEQUENCE [LARGE SCALE GENOMIC DNA]</scope>
    <source>
        <strain evidence="2">JCM 17111</strain>
    </source>
</reference>
<evidence type="ECO:0000313" key="2">
    <source>
        <dbReference type="Proteomes" id="UP001500954"/>
    </source>
</evidence>